<dbReference type="EMBL" id="PPTU01000001">
    <property type="protein sequence ID" value="RDB73309.1"/>
    <property type="molecule type" value="Genomic_DNA"/>
</dbReference>
<comment type="caution">
    <text evidence="7">The sequence shown here is derived from an EMBL/GenBank/DDBJ whole genome shotgun (WGS) entry which is preliminary data.</text>
</comment>
<evidence type="ECO:0000313" key="9">
    <source>
        <dbReference type="EMBL" id="RDC41515.1"/>
    </source>
</evidence>
<evidence type="ECO:0000313" key="8">
    <source>
        <dbReference type="EMBL" id="RDB88435.1"/>
    </source>
</evidence>
<feature type="transmembrane region" description="Helical" evidence="4">
    <location>
        <begin position="318"/>
        <end position="340"/>
    </location>
</feature>
<dbReference type="SUPFAM" id="SSF53448">
    <property type="entry name" value="Nucleotide-diphospho-sugar transferases"/>
    <property type="match status" value="1"/>
</dbReference>
<dbReference type="Proteomes" id="UP000253915">
    <property type="component" value="Unassembled WGS sequence"/>
</dbReference>
<dbReference type="OMA" id="NRWAEGG"/>
<evidence type="ECO:0000313" key="5">
    <source>
        <dbReference type="EMBL" id="MVN34069.1"/>
    </source>
</evidence>
<name>A0A369MPF1_EGGLN</name>
<feature type="transmembrane region" description="Helical" evidence="4">
    <location>
        <begin position="388"/>
        <end position="409"/>
    </location>
</feature>
<feature type="transmembrane region" description="Helical" evidence="4">
    <location>
        <begin position="14"/>
        <end position="38"/>
    </location>
</feature>
<gene>
    <name evidence="9" type="ORF">C1853_00235</name>
    <name evidence="8" type="ORF">C1871_03090</name>
    <name evidence="7" type="ORF">C1872_11400</name>
    <name evidence="6" type="ORF">C1875_00180</name>
    <name evidence="5" type="ORF">GO726_12980</name>
</gene>
<dbReference type="Pfam" id="PF13641">
    <property type="entry name" value="Glyco_tranf_2_3"/>
    <property type="match status" value="1"/>
</dbReference>
<dbReference type="InterPro" id="IPR029044">
    <property type="entry name" value="Nucleotide-diphossugar_trans"/>
</dbReference>
<evidence type="ECO:0000256" key="2">
    <source>
        <dbReference type="ARBA" id="ARBA00022676"/>
    </source>
</evidence>
<keyword evidence="3 7" id="KW-0808">Transferase</keyword>
<evidence type="ECO:0000313" key="13">
    <source>
        <dbReference type="Proteomes" id="UP000253970"/>
    </source>
</evidence>
<dbReference type="Proteomes" id="UP000253752">
    <property type="component" value="Unassembled WGS sequence"/>
</dbReference>
<dbReference type="Gene3D" id="3.90.550.10">
    <property type="entry name" value="Spore Coat Polysaccharide Biosynthesis Protein SpsA, Chain A"/>
    <property type="match status" value="1"/>
</dbReference>
<dbReference type="EMBL" id="WPOM01000036">
    <property type="protein sequence ID" value="MVN34069.1"/>
    <property type="molecule type" value="Genomic_DNA"/>
</dbReference>
<dbReference type="PANTHER" id="PTHR43630">
    <property type="entry name" value="POLY-BETA-1,6-N-ACETYL-D-GLUCOSAMINE SYNTHASE"/>
    <property type="match status" value="1"/>
</dbReference>
<keyword evidence="2 7" id="KW-0328">Glycosyltransferase</keyword>
<protein>
    <submittedName>
        <fullName evidence="5">Glycosyltransferase</fullName>
    </submittedName>
    <submittedName>
        <fullName evidence="7">N-acetylglucosaminyltransferase</fullName>
    </submittedName>
</protein>
<dbReference type="Proteomes" id="UP000253857">
    <property type="component" value="Unassembled WGS sequence"/>
</dbReference>
<dbReference type="EMBL" id="PPTX01000018">
    <property type="protein sequence ID" value="RDB77337.1"/>
    <property type="molecule type" value="Genomic_DNA"/>
</dbReference>
<organism evidence="7 10">
    <name type="scientific">Eggerthella lenta</name>
    <name type="common">Eubacterium lentum</name>
    <dbReference type="NCBI Taxonomy" id="84112"/>
    <lineage>
        <taxon>Bacteria</taxon>
        <taxon>Bacillati</taxon>
        <taxon>Actinomycetota</taxon>
        <taxon>Coriobacteriia</taxon>
        <taxon>Eggerthellales</taxon>
        <taxon>Eggerthellaceae</taxon>
        <taxon>Eggerthella</taxon>
    </lineage>
</organism>
<evidence type="ECO:0000313" key="14">
    <source>
        <dbReference type="Proteomes" id="UP000436429"/>
    </source>
</evidence>
<dbReference type="EMBL" id="PPTY01000002">
    <property type="protein sequence ID" value="RDB88435.1"/>
    <property type="molecule type" value="Genomic_DNA"/>
</dbReference>
<keyword evidence="4" id="KW-1133">Transmembrane helix</keyword>
<evidence type="ECO:0000256" key="1">
    <source>
        <dbReference type="ARBA" id="ARBA00006739"/>
    </source>
</evidence>
<evidence type="ECO:0000256" key="4">
    <source>
        <dbReference type="SAM" id="Phobius"/>
    </source>
</evidence>
<feature type="transmembrane region" description="Helical" evidence="4">
    <location>
        <begin position="352"/>
        <end position="376"/>
    </location>
</feature>
<keyword evidence="4" id="KW-0472">Membrane</keyword>
<dbReference type="EMBL" id="PPUQ01000001">
    <property type="protein sequence ID" value="RDC41515.1"/>
    <property type="molecule type" value="Genomic_DNA"/>
</dbReference>
<sequence>MLDQFFSQISFVDIFNFCVFLTFTICYTYQLYYVFVVLTRKPKELTAKKNHKFAAVISARNESAVIGDLIHSIKVQNYPSELIDVFVIADNCTDDTARVAREAGAIVFPRSNDKEVGKGYALDYGFQCIRERYADKGYEAYFVFDADNVLDVNYFREMNKTFDNGAKASTSYRNSKNYDSNWISAGYAVWFLREAKFLNQARLTLNTSCAVSGTGFFIAADIIEKNGGWKWHLLTEDIEFSANSILEGTRISYTPTAILYDEQPITFRDSWNQRFRWAKGFYQVFWHYGARLAKGIAVNPKGARFACYDMLMTIAPGMLLTIVSVLFNAIIVFLSLTGAMSTGIMVASSLSSILFCLLNYFIFMFMFGVLTTFVEWDSIRSTTGKKVLYMFTFPVFMMTYIPIALVALVKKCNWKPIKHSISVDVAELSDAASAAPQKQRERTM</sequence>
<evidence type="ECO:0000313" key="7">
    <source>
        <dbReference type="EMBL" id="RDB77337.1"/>
    </source>
</evidence>
<proteinExistence type="inferred from homology"/>
<keyword evidence="4" id="KW-0812">Transmembrane</keyword>
<accession>A0A369MPF1</accession>
<evidence type="ECO:0000313" key="12">
    <source>
        <dbReference type="Proteomes" id="UP000253915"/>
    </source>
</evidence>
<dbReference type="GeneID" id="69510616"/>
<evidence type="ECO:0000313" key="6">
    <source>
        <dbReference type="EMBL" id="RDB73309.1"/>
    </source>
</evidence>
<dbReference type="AlphaFoldDB" id="A0A369MPF1"/>
<dbReference type="RefSeq" id="WP_009304670.1">
    <property type="nucleotide sequence ID" value="NZ_AP025575.1"/>
</dbReference>
<dbReference type="Proteomes" id="UP000253970">
    <property type="component" value="Unassembled WGS sequence"/>
</dbReference>
<dbReference type="CDD" id="cd06438">
    <property type="entry name" value="EpsO_like"/>
    <property type="match status" value="1"/>
</dbReference>
<comment type="similarity">
    <text evidence="1">Belongs to the glycosyltransferase 2 family.</text>
</comment>
<evidence type="ECO:0000313" key="10">
    <source>
        <dbReference type="Proteomes" id="UP000253752"/>
    </source>
</evidence>
<dbReference type="GO" id="GO:0016757">
    <property type="term" value="F:glycosyltransferase activity"/>
    <property type="evidence" value="ECO:0007669"/>
    <property type="project" value="UniProtKB-KW"/>
</dbReference>
<dbReference type="Proteomes" id="UP000436429">
    <property type="component" value="Unassembled WGS sequence"/>
</dbReference>
<reference evidence="10 11" key="1">
    <citation type="journal article" date="2018" name="Elife">
        <title>Discovery and characterization of a prevalent human gut bacterial enzyme sufficient for the inactivation of a family of plant toxins.</title>
        <authorList>
            <person name="Koppel N."/>
            <person name="Bisanz J.E."/>
            <person name="Pandelia M.E."/>
            <person name="Turnbaugh P.J."/>
            <person name="Balskus E.P."/>
        </authorList>
    </citation>
    <scope>NUCLEOTIDE SEQUENCE [LARGE SCALE GENOMIC DNA]</scope>
    <source>
        <strain evidence="9 12">16A</strain>
        <strain evidence="8 11">FAA1-1-60AUCSF</strain>
        <strain evidence="7 10">MR1 #12</strain>
        <strain evidence="6 13">W1 BHI 6</strain>
    </source>
</reference>
<evidence type="ECO:0000313" key="11">
    <source>
        <dbReference type="Proteomes" id="UP000253857"/>
    </source>
</evidence>
<evidence type="ECO:0000256" key="3">
    <source>
        <dbReference type="ARBA" id="ARBA00022679"/>
    </source>
</evidence>
<dbReference type="PANTHER" id="PTHR43630:SF1">
    <property type="entry name" value="POLY-BETA-1,6-N-ACETYL-D-GLUCOSAMINE SYNTHASE"/>
    <property type="match status" value="1"/>
</dbReference>
<reference evidence="5 14" key="2">
    <citation type="submission" date="2019-11" db="EMBL/GenBank/DDBJ databases">
        <title>Whole genome shotgun sequencing (WGS) data from Adlercreutzia equolifaciens ResAG-91, Eggerthella lenta MRI-F36, MRI-F37, MRI-F40, ResAG-49, ResAG-88, ResAG-121, ResAG-145, and Gordonibacter sp. ResAG-5, ResAG-26, ResAG-43, ResAG-50, ResAG-59.</title>
        <authorList>
            <person name="Stoll D.A."/>
            <person name="Danylec N."/>
            <person name="Franz C.M.A.P."/>
            <person name="Huch M."/>
        </authorList>
    </citation>
    <scope>NUCLEOTIDE SEQUENCE [LARGE SCALE GENOMIC DNA]</scope>
    <source>
        <strain evidence="5 14">ResAG-88</strain>
    </source>
</reference>